<organism evidence="8 9">
    <name type="scientific">Oesophagostomum dentatum</name>
    <name type="common">Nodular worm</name>
    <dbReference type="NCBI Taxonomy" id="61180"/>
    <lineage>
        <taxon>Eukaryota</taxon>
        <taxon>Metazoa</taxon>
        <taxon>Ecdysozoa</taxon>
        <taxon>Nematoda</taxon>
        <taxon>Chromadorea</taxon>
        <taxon>Rhabditida</taxon>
        <taxon>Rhabditina</taxon>
        <taxon>Rhabditomorpha</taxon>
        <taxon>Strongyloidea</taxon>
        <taxon>Strongylidae</taxon>
        <taxon>Oesophagostomum</taxon>
    </lineage>
</organism>
<dbReference type="SUPFAM" id="SSF53756">
    <property type="entry name" value="UDP-Glycosyltransferase/glycogen phosphorylase"/>
    <property type="match status" value="1"/>
</dbReference>
<evidence type="ECO:0000256" key="7">
    <source>
        <dbReference type="SAM" id="SignalP"/>
    </source>
</evidence>
<keyword evidence="5 7" id="KW-0732">Signal</keyword>
<dbReference type="PANTHER" id="PTHR48043:SF145">
    <property type="entry name" value="FI06409P-RELATED"/>
    <property type="match status" value="1"/>
</dbReference>
<reference evidence="8 9" key="1">
    <citation type="submission" date="2014-03" db="EMBL/GenBank/DDBJ databases">
        <title>Draft genome of the hookworm Oesophagostomum dentatum.</title>
        <authorList>
            <person name="Mitreva M."/>
        </authorList>
    </citation>
    <scope>NUCLEOTIDE SEQUENCE [LARGE SCALE GENOMIC DNA]</scope>
    <source>
        <strain evidence="8 9">OD-Hann</strain>
    </source>
</reference>
<accession>A0A0B1TNL1</accession>
<protein>
    <recommendedName>
        <fullName evidence="2">glucuronosyltransferase</fullName>
        <ecNumber evidence="2">2.4.1.17</ecNumber>
    </recommendedName>
</protein>
<evidence type="ECO:0000313" key="9">
    <source>
        <dbReference type="Proteomes" id="UP000053660"/>
    </source>
</evidence>
<sequence>MSKLFFVELFLFLPSLAVGYKMAIYVPNMANSQVLFSVRVAETLSRAKHDVTMIMITPFDDAEHKYVKIGKEVKVHYVNASCGIRKADFDEMMHSIIFEDISVWDPKYYESMGKMTDITKGICRKLLENKAFLKWLAAEKFDLAFAHIMSMCPIGIIHLVRIPTWIWLDR</sequence>
<proteinExistence type="inferred from homology"/>
<dbReference type="GO" id="GO:0015020">
    <property type="term" value="F:glucuronosyltransferase activity"/>
    <property type="evidence" value="ECO:0007669"/>
    <property type="project" value="UniProtKB-EC"/>
</dbReference>
<dbReference type="Pfam" id="PF00201">
    <property type="entry name" value="UDPGT"/>
    <property type="match status" value="1"/>
</dbReference>
<comment type="similarity">
    <text evidence="1">Belongs to the UDP-glycosyltransferase family.</text>
</comment>
<dbReference type="EMBL" id="KN549542">
    <property type="protein sequence ID" value="KHJ96995.1"/>
    <property type="molecule type" value="Genomic_DNA"/>
</dbReference>
<dbReference type="AlphaFoldDB" id="A0A0B1TNL1"/>
<feature type="chain" id="PRO_5002061979" description="glucuronosyltransferase" evidence="7">
    <location>
        <begin position="20"/>
        <end position="170"/>
    </location>
</feature>
<evidence type="ECO:0000313" key="8">
    <source>
        <dbReference type="EMBL" id="KHJ96995.1"/>
    </source>
</evidence>
<dbReference type="InterPro" id="IPR002213">
    <property type="entry name" value="UDP_glucos_trans"/>
</dbReference>
<evidence type="ECO:0000256" key="1">
    <source>
        <dbReference type="ARBA" id="ARBA00009995"/>
    </source>
</evidence>
<comment type="catalytic activity">
    <reaction evidence="6">
        <text>glucuronate acceptor + UDP-alpha-D-glucuronate = acceptor beta-D-glucuronoside + UDP + H(+)</text>
        <dbReference type="Rhea" id="RHEA:21032"/>
        <dbReference type="ChEBI" id="CHEBI:15378"/>
        <dbReference type="ChEBI" id="CHEBI:58052"/>
        <dbReference type="ChEBI" id="CHEBI:58223"/>
        <dbReference type="ChEBI" id="CHEBI:132367"/>
        <dbReference type="ChEBI" id="CHEBI:132368"/>
        <dbReference type="EC" id="2.4.1.17"/>
    </reaction>
</comment>
<feature type="signal peptide" evidence="7">
    <location>
        <begin position="1"/>
        <end position="19"/>
    </location>
</feature>
<evidence type="ECO:0000256" key="2">
    <source>
        <dbReference type="ARBA" id="ARBA00012544"/>
    </source>
</evidence>
<dbReference type="PANTHER" id="PTHR48043">
    <property type="entry name" value="EG:EG0003.4 PROTEIN-RELATED"/>
    <property type="match status" value="1"/>
</dbReference>
<evidence type="ECO:0000256" key="5">
    <source>
        <dbReference type="ARBA" id="ARBA00022729"/>
    </source>
</evidence>
<keyword evidence="3" id="KW-0328">Glycosyltransferase</keyword>
<evidence type="ECO:0000256" key="6">
    <source>
        <dbReference type="ARBA" id="ARBA00047475"/>
    </source>
</evidence>
<dbReference type="EC" id="2.4.1.17" evidence="2"/>
<gene>
    <name evidence="8" type="ORF">OESDEN_03028</name>
</gene>
<dbReference type="InterPro" id="IPR050271">
    <property type="entry name" value="UDP-glycosyltransferase"/>
</dbReference>
<dbReference type="Proteomes" id="UP000053660">
    <property type="component" value="Unassembled WGS sequence"/>
</dbReference>
<name>A0A0B1TNL1_OESDE</name>
<dbReference type="OrthoDB" id="5860458at2759"/>
<evidence type="ECO:0000256" key="3">
    <source>
        <dbReference type="ARBA" id="ARBA00022676"/>
    </source>
</evidence>
<keyword evidence="4" id="KW-0808">Transferase</keyword>
<evidence type="ECO:0000256" key="4">
    <source>
        <dbReference type="ARBA" id="ARBA00022679"/>
    </source>
</evidence>
<keyword evidence="9" id="KW-1185">Reference proteome</keyword>